<gene>
    <name evidence="5" type="ORF">BQ4739_LOCUS13025</name>
</gene>
<keyword evidence="2 3" id="KW-0408">Iron</keyword>
<dbReference type="Proteomes" id="UP000256970">
    <property type="component" value="Unassembled WGS sequence"/>
</dbReference>
<dbReference type="InterPro" id="IPR036396">
    <property type="entry name" value="Cyt_P450_sf"/>
</dbReference>
<evidence type="ECO:0000256" key="4">
    <source>
        <dbReference type="RuleBase" id="RU000461"/>
    </source>
</evidence>
<comment type="similarity">
    <text evidence="4">Belongs to the cytochrome P450 family.</text>
</comment>
<dbReference type="GO" id="GO:0016705">
    <property type="term" value="F:oxidoreductase activity, acting on paired donors, with incorporation or reduction of molecular oxygen"/>
    <property type="evidence" value="ECO:0007669"/>
    <property type="project" value="InterPro"/>
</dbReference>
<keyword evidence="1 3" id="KW-0479">Metal-binding</keyword>
<dbReference type="PROSITE" id="PS00086">
    <property type="entry name" value="CYTOCHROME_P450"/>
    <property type="match status" value="1"/>
</dbReference>
<protein>
    <recommendedName>
        <fullName evidence="7">Cytochrome P450</fullName>
    </recommendedName>
</protein>
<dbReference type="PANTHER" id="PTHR24286:SF380">
    <property type="entry name" value="PH DOMAIN-CONTAINING PROTEIN"/>
    <property type="match status" value="1"/>
</dbReference>
<dbReference type="GO" id="GO:0020037">
    <property type="term" value="F:heme binding"/>
    <property type="evidence" value="ECO:0007669"/>
    <property type="project" value="InterPro"/>
</dbReference>
<organism evidence="5 6">
    <name type="scientific">Tetradesmus obliquus</name>
    <name type="common">Green alga</name>
    <name type="synonym">Acutodesmus obliquus</name>
    <dbReference type="NCBI Taxonomy" id="3088"/>
    <lineage>
        <taxon>Eukaryota</taxon>
        <taxon>Viridiplantae</taxon>
        <taxon>Chlorophyta</taxon>
        <taxon>core chlorophytes</taxon>
        <taxon>Chlorophyceae</taxon>
        <taxon>CS clade</taxon>
        <taxon>Sphaeropleales</taxon>
        <taxon>Scenedesmaceae</taxon>
        <taxon>Tetradesmus</taxon>
    </lineage>
</organism>
<dbReference type="EMBL" id="FNXT01001171">
    <property type="protein sequence ID" value="SZX72888.1"/>
    <property type="molecule type" value="Genomic_DNA"/>
</dbReference>
<feature type="binding site" description="axial binding residue" evidence="3">
    <location>
        <position position="472"/>
    </location>
    <ligand>
        <name>heme</name>
        <dbReference type="ChEBI" id="CHEBI:30413"/>
    </ligand>
    <ligandPart>
        <name>Fe</name>
        <dbReference type="ChEBI" id="CHEBI:18248"/>
    </ligandPart>
</feature>
<dbReference type="PRINTS" id="PR00463">
    <property type="entry name" value="EP450I"/>
</dbReference>
<dbReference type="InterPro" id="IPR017972">
    <property type="entry name" value="Cyt_P450_CS"/>
</dbReference>
<dbReference type="PRINTS" id="PR00385">
    <property type="entry name" value="P450"/>
</dbReference>
<dbReference type="STRING" id="3088.A0A383W5I5"/>
<evidence type="ECO:0008006" key="7">
    <source>
        <dbReference type="Google" id="ProtNLM"/>
    </source>
</evidence>
<dbReference type="GO" id="GO:0004497">
    <property type="term" value="F:monooxygenase activity"/>
    <property type="evidence" value="ECO:0007669"/>
    <property type="project" value="UniProtKB-KW"/>
</dbReference>
<proteinExistence type="inferred from homology"/>
<evidence type="ECO:0000256" key="2">
    <source>
        <dbReference type="ARBA" id="ARBA00023004"/>
    </source>
</evidence>
<keyword evidence="3 4" id="KW-0349">Heme</keyword>
<evidence type="ECO:0000256" key="1">
    <source>
        <dbReference type="ARBA" id="ARBA00022723"/>
    </source>
</evidence>
<dbReference type="GO" id="GO:0005506">
    <property type="term" value="F:iron ion binding"/>
    <property type="evidence" value="ECO:0007669"/>
    <property type="project" value="InterPro"/>
</dbReference>
<evidence type="ECO:0000313" key="5">
    <source>
        <dbReference type="EMBL" id="SZX72888.1"/>
    </source>
</evidence>
<keyword evidence="4" id="KW-0560">Oxidoreductase</keyword>
<dbReference type="AlphaFoldDB" id="A0A383W5I5"/>
<evidence type="ECO:0000313" key="6">
    <source>
        <dbReference type="Proteomes" id="UP000256970"/>
    </source>
</evidence>
<keyword evidence="6" id="KW-1185">Reference proteome</keyword>
<dbReference type="PANTHER" id="PTHR24286">
    <property type="entry name" value="CYTOCHROME P450 26"/>
    <property type="match status" value="1"/>
</dbReference>
<dbReference type="InterPro" id="IPR002401">
    <property type="entry name" value="Cyt_P450_E_grp-I"/>
</dbReference>
<dbReference type="Pfam" id="PF00067">
    <property type="entry name" value="p450"/>
    <property type="match status" value="1"/>
</dbReference>
<dbReference type="InterPro" id="IPR001128">
    <property type="entry name" value="Cyt_P450"/>
</dbReference>
<dbReference type="GO" id="GO:0016125">
    <property type="term" value="P:sterol metabolic process"/>
    <property type="evidence" value="ECO:0007669"/>
    <property type="project" value="TreeGrafter"/>
</dbReference>
<keyword evidence="4" id="KW-0503">Monooxygenase</keyword>
<dbReference type="SUPFAM" id="SSF48264">
    <property type="entry name" value="Cytochrome P450"/>
    <property type="match status" value="1"/>
</dbReference>
<comment type="cofactor">
    <cofactor evidence="3">
        <name>heme</name>
        <dbReference type="ChEBI" id="CHEBI:30413"/>
    </cofactor>
</comment>
<evidence type="ECO:0000256" key="3">
    <source>
        <dbReference type="PIRSR" id="PIRSR602401-1"/>
    </source>
</evidence>
<sequence>MMHPLNSKLLCKQQPVASVPRSHVARPAGASRRVIARTADVPLHHPHHDSLGSADAGDESRCPFLQALRTPPMVNMPWLQRVKYQVFAPAQYQAQVLKGRGEHTIVQGPRQPGFNSFFMPATGELAKAVFAEEPGGTITQGLAEKGGFRAFGTLLGEDSLLVVKDPARHAYLRALLQPAFGPDAIASYLPDIEALVSRHLATWQASGQAGVKAYGALKMLTFDFILQIVMGRSIPEQQLQHLGGLFSSLTAGLVAWPYIDIPFTPWHKALAAREELCGFFLAGCAQARQALAAGQAVPGILGRLVAAVDEQGNRLTDQEITHNLLLVLLAGHDTSSTTLTRALANLQDHPRVLQRLRQEQQQVVARHGGRISSDALKDMRYADAVVRETLRRDPVVGAVIRVATRDFALGGYGVPAGTNVLLPLRTLAETDPRWLHSTGDLAPAAFNPDRMMTPEGAKPGQLMPFGGGARYCLGAALAMAEMKTFLALLARQYAFQADTATEWKPALGYYPANGLPLVLSQLQQQQQQQQAAAACSSSSSRRCEQPQRVGCNYMRSALGYYLANGLPLVLSQLQQQQQPAAV</sequence>
<dbReference type="Gene3D" id="1.10.630.10">
    <property type="entry name" value="Cytochrome P450"/>
    <property type="match status" value="1"/>
</dbReference>
<reference evidence="5 6" key="1">
    <citation type="submission" date="2016-10" db="EMBL/GenBank/DDBJ databases">
        <authorList>
            <person name="Cai Z."/>
        </authorList>
    </citation>
    <scope>NUCLEOTIDE SEQUENCE [LARGE SCALE GENOMIC DNA]</scope>
</reference>
<name>A0A383W5I5_TETOB</name>
<accession>A0A383W5I5</accession>